<dbReference type="InterPro" id="IPR050197">
    <property type="entry name" value="Aldolase_class_II_sugar_metab"/>
</dbReference>
<dbReference type="Gene3D" id="3.40.225.10">
    <property type="entry name" value="Class II aldolase/adducin N-terminal domain"/>
    <property type="match status" value="1"/>
</dbReference>
<dbReference type="InterPro" id="IPR001303">
    <property type="entry name" value="Aldolase_II/adducin_N"/>
</dbReference>
<dbReference type="Pfam" id="PF00596">
    <property type="entry name" value="Aldolase_II"/>
    <property type="match status" value="1"/>
</dbReference>
<dbReference type="SMART" id="SM01007">
    <property type="entry name" value="Aldolase_II"/>
    <property type="match status" value="1"/>
</dbReference>
<keyword evidence="5" id="KW-1185">Reference proteome</keyword>
<proteinExistence type="predicted"/>
<evidence type="ECO:0000259" key="3">
    <source>
        <dbReference type="SMART" id="SM01007"/>
    </source>
</evidence>
<evidence type="ECO:0000256" key="2">
    <source>
        <dbReference type="ARBA" id="ARBA00023239"/>
    </source>
</evidence>
<dbReference type="STRING" id="118967.SAMN02745191_1233"/>
<organism evidence="4 5">
    <name type="scientific">Anaerorhabdus furcosa</name>
    <dbReference type="NCBI Taxonomy" id="118967"/>
    <lineage>
        <taxon>Bacteria</taxon>
        <taxon>Bacillati</taxon>
        <taxon>Bacillota</taxon>
        <taxon>Erysipelotrichia</taxon>
        <taxon>Erysipelotrichales</taxon>
        <taxon>Erysipelotrichaceae</taxon>
        <taxon>Anaerorhabdus</taxon>
    </lineage>
</organism>
<evidence type="ECO:0000313" key="5">
    <source>
        <dbReference type="Proteomes" id="UP000243297"/>
    </source>
</evidence>
<feature type="domain" description="Class II aldolase/adducin N-terminal" evidence="3">
    <location>
        <begin position="7"/>
        <end position="185"/>
    </location>
</feature>
<dbReference type="OrthoDB" id="9786287at2"/>
<dbReference type="InterPro" id="IPR036409">
    <property type="entry name" value="Aldolase_II/adducin_N_sf"/>
</dbReference>
<dbReference type="GO" id="GO:0016832">
    <property type="term" value="F:aldehyde-lyase activity"/>
    <property type="evidence" value="ECO:0007669"/>
    <property type="project" value="TreeGrafter"/>
</dbReference>
<dbReference type="SUPFAM" id="SSF53639">
    <property type="entry name" value="AraD/HMP-PK domain-like"/>
    <property type="match status" value="1"/>
</dbReference>
<name>A0A1T4MEY3_9FIRM</name>
<dbReference type="AlphaFoldDB" id="A0A1T4MEY3"/>
<evidence type="ECO:0000313" key="4">
    <source>
        <dbReference type="EMBL" id="SJZ65630.1"/>
    </source>
</evidence>
<dbReference type="GO" id="GO:0019323">
    <property type="term" value="P:pentose catabolic process"/>
    <property type="evidence" value="ECO:0007669"/>
    <property type="project" value="TreeGrafter"/>
</dbReference>
<protein>
    <submittedName>
        <fullName evidence="4">L-fuculose-phosphate aldolase</fullName>
    </submittedName>
</protein>
<dbReference type="Proteomes" id="UP000243297">
    <property type="component" value="Unassembled WGS sequence"/>
</dbReference>
<dbReference type="GO" id="GO:0005829">
    <property type="term" value="C:cytosol"/>
    <property type="evidence" value="ECO:0007669"/>
    <property type="project" value="TreeGrafter"/>
</dbReference>
<sequence>MLENLKEEVLRVALEAQRIGLCKHKSGNFSIRDKETGYVCITPSGVDRECLKVSDISVLDQDLKLLEGLKPSSEALMHVEVYKACPNAYGIAHTHSKMGTSFAVLNKPIPAVIYEIAGFRLADGKIPVAPYGRPGTIDLAKRVAETAVNSDMLLMEKHGVIALGPTLADAFLSAQYIEEVAEIYFNTLMINQGKEPAVFTKAELESWKYPEVFAEK</sequence>
<keyword evidence="2" id="KW-0456">Lyase</keyword>
<dbReference type="EMBL" id="FUWY01000003">
    <property type="protein sequence ID" value="SJZ65630.1"/>
    <property type="molecule type" value="Genomic_DNA"/>
</dbReference>
<dbReference type="PANTHER" id="PTHR22789">
    <property type="entry name" value="FUCULOSE PHOSPHATE ALDOLASE"/>
    <property type="match status" value="1"/>
</dbReference>
<gene>
    <name evidence="4" type="ORF">SAMN02745191_1233</name>
</gene>
<dbReference type="RefSeq" id="WP_078711644.1">
    <property type="nucleotide sequence ID" value="NZ_FUWY01000003.1"/>
</dbReference>
<accession>A0A1T4MEY3</accession>
<dbReference type="GO" id="GO:0046872">
    <property type="term" value="F:metal ion binding"/>
    <property type="evidence" value="ECO:0007669"/>
    <property type="project" value="UniProtKB-KW"/>
</dbReference>
<evidence type="ECO:0000256" key="1">
    <source>
        <dbReference type="ARBA" id="ARBA00022723"/>
    </source>
</evidence>
<reference evidence="5" key="1">
    <citation type="submission" date="2017-02" db="EMBL/GenBank/DDBJ databases">
        <authorList>
            <person name="Varghese N."/>
            <person name="Submissions S."/>
        </authorList>
    </citation>
    <scope>NUCLEOTIDE SEQUENCE [LARGE SCALE GENOMIC DNA]</scope>
    <source>
        <strain evidence="5">ATCC 25662</strain>
    </source>
</reference>
<dbReference type="PANTHER" id="PTHR22789:SF0">
    <property type="entry name" value="3-OXO-TETRONATE 4-PHOSPHATE DECARBOXYLASE-RELATED"/>
    <property type="match status" value="1"/>
</dbReference>
<keyword evidence="1" id="KW-0479">Metal-binding</keyword>